<comment type="caution">
    <text evidence="2">The sequence shown here is derived from an EMBL/GenBank/DDBJ whole genome shotgun (WGS) entry which is preliminary data.</text>
</comment>
<gene>
    <name evidence="2" type="ORF">ACFOKF_20160</name>
</gene>
<dbReference type="Gene3D" id="3.10.450.50">
    <property type="match status" value="1"/>
</dbReference>
<dbReference type="RefSeq" id="WP_380798245.1">
    <property type="nucleotide sequence ID" value="NZ_JBHRVU010000005.1"/>
</dbReference>
<protein>
    <submittedName>
        <fullName evidence="2">Nuclear transport factor 2 family protein</fullName>
    </submittedName>
</protein>
<reference evidence="3" key="1">
    <citation type="journal article" date="2019" name="Int. J. Syst. Evol. Microbiol.">
        <title>The Global Catalogue of Microorganisms (GCM) 10K type strain sequencing project: providing services to taxonomists for standard genome sequencing and annotation.</title>
        <authorList>
            <consortium name="The Broad Institute Genomics Platform"/>
            <consortium name="The Broad Institute Genome Sequencing Center for Infectious Disease"/>
            <person name="Wu L."/>
            <person name="Ma J."/>
        </authorList>
    </citation>
    <scope>NUCLEOTIDE SEQUENCE [LARGE SCALE GENOMIC DNA]</scope>
    <source>
        <strain evidence="3">CCM 7491</strain>
    </source>
</reference>
<evidence type="ECO:0000259" key="1">
    <source>
        <dbReference type="Pfam" id="PF13577"/>
    </source>
</evidence>
<keyword evidence="3" id="KW-1185">Reference proteome</keyword>
<dbReference type="SUPFAM" id="SSF54427">
    <property type="entry name" value="NTF2-like"/>
    <property type="match status" value="1"/>
</dbReference>
<accession>A0ABV7NIZ0</accession>
<feature type="domain" description="SnoaL-like" evidence="1">
    <location>
        <begin position="5"/>
        <end position="129"/>
    </location>
</feature>
<proteinExistence type="predicted"/>
<dbReference type="EMBL" id="JBHRVU010000005">
    <property type="protein sequence ID" value="MFC3443474.1"/>
    <property type="molecule type" value="Genomic_DNA"/>
</dbReference>
<evidence type="ECO:0000313" key="2">
    <source>
        <dbReference type="EMBL" id="MFC3443474.1"/>
    </source>
</evidence>
<dbReference type="InterPro" id="IPR032710">
    <property type="entry name" value="NTF2-like_dom_sf"/>
</dbReference>
<evidence type="ECO:0000313" key="3">
    <source>
        <dbReference type="Proteomes" id="UP001595681"/>
    </source>
</evidence>
<organism evidence="2 3">
    <name type="scientific">Sphingobium rhizovicinum</name>
    <dbReference type="NCBI Taxonomy" id="432308"/>
    <lineage>
        <taxon>Bacteria</taxon>
        <taxon>Pseudomonadati</taxon>
        <taxon>Pseudomonadota</taxon>
        <taxon>Alphaproteobacteria</taxon>
        <taxon>Sphingomonadales</taxon>
        <taxon>Sphingomonadaceae</taxon>
        <taxon>Sphingobium</taxon>
    </lineage>
</organism>
<dbReference type="Proteomes" id="UP001595681">
    <property type="component" value="Unassembled WGS sequence"/>
</dbReference>
<dbReference type="Pfam" id="PF13577">
    <property type="entry name" value="SnoaL_4"/>
    <property type="match status" value="1"/>
</dbReference>
<name>A0ABV7NIZ0_9SPHN</name>
<dbReference type="InterPro" id="IPR037401">
    <property type="entry name" value="SnoaL-like"/>
</dbReference>
<sequence length="165" mass="18597">MTLEEMLAREAIRYTIALYNRASDTADYALHHHVFHPDALFEVQGQGALQGPDAIIAMLLPAARRRGAFDPGNFQRHNLTTTMIDFTAPDRATATTYIIVVTELGIDHAGRYDDEFVAYGDRWLIARRRATMEWSRPDSRFVRWLGIGRPVDTASDAPDAYKNSA</sequence>